<sequence length="114" mass="12990">MARNLGRQFATIIERSSPKFALPNARSEFCPNSASQLIHSSTQLSQTQQQQHHQDQRVKTGEAPIDRRVKDENEKDDDDDDVDVTKETGEVGGPRGPEPTRYGDWERNGRCYDF</sequence>
<feature type="compositionally biased region" description="Low complexity" evidence="3">
    <location>
        <begin position="35"/>
        <end position="51"/>
    </location>
</feature>
<dbReference type="Proteomes" id="UP001630127">
    <property type="component" value="Unassembled WGS sequence"/>
</dbReference>
<evidence type="ECO:0000256" key="3">
    <source>
        <dbReference type="SAM" id="MobiDB-lite"/>
    </source>
</evidence>
<name>A0ABD3A3W4_9GENT</name>
<organism evidence="4 5">
    <name type="scientific">Cinchona calisaya</name>
    <dbReference type="NCBI Taxonomy" id="153742"/>
    <lineage>
        <taxon>Eukaryota</taxon>
        <taxon>Viridiplantae</taxon>
        <taxon>Streptophyta</taxon>
        <taxon>Embryophyta</taxon>
        <taxon>Tracheophyta</taxon>
        <taxon>Spermatophyta</taxon>
        <taxon>Magnoliopsida</taxon>
        <taxon>eudicotyledons</taxon>
        <taxon>Gunneridae</taxon>
        <taxon>Pentapetalae</taxon>
        <taxon>asterids</taxon>
        <taxon>lamiids</taxon>
        <taxon>Gentianales</taxon>
        <taxon>Rubiaceae</taxon>
        <taxon>Cinchonoideae</taxon>
        <taxon>Cinchoneae</taxon>
        <taxon>Cinchona</taxon>
    </lineage>
</organism>
<comment type="similarity">
    <text evidence="1">Belongs to the SDHAF4 family.</text>
</comment>
<evidence type="ECO:0000313" key="5">
    <source>
        <dbReference type="Proteomes" id="UP001630127"/>
    </source>
</evidence>
<dbReference type="InterPro" id="IPR012875">
    <property type="entry name" value="SDHF4"/>
</dbReference>
<accession>A0ABD3A3W4</accession>
<dbReference type="PANTHER" id="PTHR28524">
    <property type="entry name" value="SUCCINATE DEHYDROGENASE ASSEMBLY FACTOR 4, MITOCHONDRIAL"/>
    <property type="match status" value="1"/>
</dbReference>
<gene>
    <name evidence="4" type="ORF">ACH5RR_017237</name>
</gene>
<dbReference type="AlphaFoldDB" id="A0ABD3A3W4"/>
<dbReference type="PANTHER" id="PTHR28524:SF3">
    <property type="entry name" value="SUCCINATE DEHYDROGENASE ASSEMBLY FACTOR 4, MITOCHONDRIAL"/>
    <property type="match status" value="1"/>
</dbReference>
<reference evidence="4 5" key="1">
    <citation type="submission" date="2024-11" db="EMBL/GenBank/DDBJ databases">
        <title>A near-complete genome assembly of Cinchona calisaya.</title>
        <authorList>
            <person name="Lian D.C."/>
            <person name="Zhao X.W."/>
            <person name="Wei L."/>
        </authorList>
    </citation>
    <scope>NUCLEOTIDE SEQUENCE [LARGE SCALE GENOMIC DNA]</scope>
    <source>
        <tissue evidence="4">Nenye</tissue>
    </source>
</reference>
<comment type="caution">
    <text evidence="4">The sequence shown here is derived from an EMBL/GenBank/DDBJ whole genome shotgun (WGS) entry which is preliminary data.</text>
</comment>
<protein>
    <recommendedName>
        <fullName evidence="2">Succinate dehydrogenase assembly factor 4, mitochondrial</fullName>
    </recommendedName>
</protein>
<feature type="compositionally biased region" description="Basic and acidic residues" evidence="3">
    <location>
        <begin position="52"/>
        <end position="73"/>
    </location>
</feature>
<evidence type="ECO:0000256" key="2">
    <source>
        <dbReference type="ARBA" id="ARBA00022170"/>
    </source>
</evidence>
<feature type="region of interest" description="Disordered" evidence="3">
    <location>
        <begin position="32"/>
        <end position="114"/>
    </location>
</feature>
<evidence type="ECO:0000256" key="1">
    <source>
        <dbReference type="ARBA" id="ARBA00005701"/>
    </source>
</evidence>
<evidence type="ECO:0000313" key="4">
    <source>
        <dbReference type="EMBL" id="KAL3524403.1"/>
    </source>
</evidence>
<feature type="compositionally biased region" description="Basic and acidic residues" evidence="3">
    <location>
        <begin position="101"/>
        <end position="114"/>
    </location>
</feature>
<keyword evidence="5" id="KW-1185">Reference proteome</keyword>
<dbReference type="Pfam" id="PF07896">
    <property type="entry name" value="DUF1674"/>
    <property type="match status" value="1"/>
</dbReference>
<proteinExistence type="inferred from homology"/>
<dbReference type="EMBL" id="JBJUIK010000007">
    <property type="protein sequence ID" value="KAL3524403.1"/>
    <property type="molecule type" value="Genomic_DNA"/>
</dbReference>